<organism evidence="1">
    <name type="scientific">Arundo donax</name>
    <name type="common">Giant reed</name>
    <name type="synonym">Donax arundinaceus</name>
    <dbReference type="NCBI Taxonomy" id="35708"/>
    <lineage>
        <taxon>Eukaryota</taxon>
        <taxon>Viridiplantae</taxon>
        <taxon>Streptophyta</taxon>
        <taxon>Embryophyta</taxon>
        <taxon>Tracheophyta</taxon>
        <taxon>Spermatophyta</taxon>
        <taxon>Magnoliopsida</taxon>
        <taxon>Liliopsida</taxon>
        <taxon>Poales</taxon>
        <taxon>Poaceae</taxon>
        <taxon>PACMAD clade</taxon>
        <taxon>Arundinoideae</taxon>
        <taxon>Arundineae</taxon>
        <taxon>Arundo</taxon>
    </lineage>
</organism>
<reference evidence="1" key="2">
    <citation type="journal article" date="2015" name="Data Brief">
        <title>Shoot transcriptome of the giant reed, Arundo donax.</title>
        <authorList>
            <person name="Barrero R.A."/>
            <person name="Guerrero F.D."/>
            <person name="Moolhuijzen P."/>
            <person name="Goolsby J.A."/>
            <person name="Tidwell J."/>
            <person name="Bellgard S.E."/>
            <person name="Bellgard M.I."/>
        </authorList>
    </citation>
    <scope>NUCLEOTIDE SEQUENCE</scope>
    <source>
        <tissue evidence="1">Shoot tissue taken approximately 20 cm above the soil surface</tissue>
    </source>
</reference>
<sequence length="42" mass="4839">MGLVFCCGEQGVLCQDKVTLFVNVPVHWGIFTGRHLLWQYKD</sequence>
<dbReference type="EMBL" id="GBRH01242238">
    <property type="protein sequence ID" value="JAD55657.1"/>
    <property type="molecule type" value="Transcribed_RNA"/>
</dbReference>
<proteinExistence type="predicted"/>
<reference evidence="1" key="1">
    <citation type="submission" date="2014-09" db="EMBL/GenBank/DDBJ databases">
        <authorList>
            <person name="Magalhaes I.L.F."/>
            <person name="Oliveira U."/>
            <person name="Santos F.R."/>
            <person name="Vidigal T.H.D.A."/>
            <person name="Brescovit A.D."/>
            <person name="Santos A.J."/>
        </authorList>
    </citation>
    <scope>NUCLEOTIDE SEQUENCE</scope>
    <source>
        <tissue evidence="1">Shoot tissue taken approximately 20 cm above the soil surface</tissue>
    </source>
</reference>
<accession>A0A0A9B8Q3</accession>
<protein>
    <submittedName>
        <fullName evidence="1">Uncharacterized protein</fullName>
    </submittedName>
</protein>
<dbReference type="AlphaFoldDB" id="A0A0A9B8Q3"/>
<evidence type="ECO:0000313" key="1">
    <source>
        <dbReference type="EMBL" id="JAD55657.1"/>
    </source>
</evidence>
<name>A0A0A9B8Q3_ARUDO</name>